<evidence type="ECO:0000313" key="4">
    <source>
        <dbReference type="Proteomes" id="UP001366060"/>
    </source>
</evidence>
<name>A0ABU9HGW3_9GAMM</name>
<feature type="non-terminal residue" evidence="3">
    <location>
        <position position="1"/>
    </location>
</feature>
<dbReference type="InterPro" id="IPR021797">
    <property type="entry name" value="Wzy_C_2"/>
</dbReference>
<keyword evidence="1" id="KW-0472">Membrane</keyword>
<evidence type="ECO:0000256" key="1">
    <source>
        <dbReference type="SAM" id="Phobius"/>
    </source>
</evidence>
<feature type="transmembrane region" description="Helical" evidence="1">
    <location>
        <begin position="46"/>
        <end position="68"/>
    </location>
</feature>
<keyword evidence="1" id="KW-1133">Transmembrane helix</keyword>
<dbReference type="RefSeq" id="WP_341629456.1">
    <property type="nucleotide sequence ID" value="NZ_JBAKBA010000348.1"/>
</dbReference>
<feature type="domain" description="Virulence factor membrane-bound polymerase C-terminal" evidence="2">
    <location>
        <begin position="1"/>
        <end position="71"/>
    </location>
</feature>
<protein>
    <submittedName>
        <fullName evidence="3">Wzy polymerase domain-containing protein</fullName>
    </submittedName>
</protein>
<proteinExistence type="predicted"/>
<dbReference type="EMBL" id="JBAKBA010000348">
    <property type="protein sequence ID" value="MEL0661139.1"/>
    <property type="molecule type" value="Genomic_DNA"/>
</dbReference>
<feature type="non-terminal residue" evidence="3">
    <location>
        <position position="71"/>
    </location>
</feature>
<reference evidence="3 4" key="1">
    <citation type="submission" date="2024-02" db="EMBL/GenBank/DDBJ databases">
        <title>Bacteria isolated from the canopy kelp, Nereocystis luetkeana.</title>
        <authorList>
            <person name="Pfister C.A."/>
            <person name="Younker I.T."/>
            <person name="Light S.H."/>
        </authorList>
    </citation>
    <scope>NUCLEOTIDE SEQUENCE [LARGE SCALE GENOMIC DNA]</scope>
    <source>
        <strain evidence="3 4">TI.2.07</strain>
    </source>
</reference>
<keyword evidence="4" id="KW-1185">Reference proteome</keyword>
<organism evidence="3 4">
    <name type="scientific">Psychromonas arctica</name>
    <dbReference type="NCBI Taxonomy" id="168275"/>
    <lineage>
        <taxon>Bacteria</taxon>
        <taxon>Pseudomonadati</taxon>
        <taxon>Pseudomonadota</taxon>
        <taxon>Gammaproteobacteria</taxon>
        <taxon>Alteromonadales</taxon>
        <taxon>Psychromonadaceae</taxon>
        <taxon>Psychromonas</taxon>
    </lineage>
</organism>
<evidence type="ECO:0000313" key="3">
    <source>
        <dbReference type="EMBL" id="MEL0661139.1"/>
    </source>
</evidence>
<dbReference type="Proteomes" id="UP001366060">
    <property type="component" value="Unassembled WGS sequence"/>
</dbReference>
<dbReference type="Pfam" id="PF11846">
    <property type="entry name" value="Wzy_C_2"/>
    <property type="match status" value="1"/>
</dbReference>
<comment type="caution">
    <text evidence="3">The sequence shown here is derived from an EMBL/GenBank/DDBJ whole genome shotgun (WGS) entry which is preliminary data.</text>
</comment>
<sequence>LALVIPIRLDTQPEYPLYHSALHWLVFMVLVFYDDSESQKVSEKRFTPTFYLLIAGTMIPLITAIFMVTNL</sequence>
<keyword evidence="1" id="KW-0812">Transmembrane</keyword>
<gene>
    <name evidence="3" type="ORF">V6255_18745</name>
</gene>
<feature type="transmembrane region" description="Helical" evidence="1">
    <location>
        <begin position="15"/>
        <end position="34"/>
    </location>
</feature>
<evidence type="ECO:0000259" key="2">
    <source>
        <dbReference type="Pfam" id="PF11846"/>
    </source>
</evidence>
<accession>A0ABU9HGW3</accession>